<keyword evidence="4" id="KW-0997">Cell inner membrane</keyword>
<keyword evidence="6 9" id="KW-1133">Transmembrane helix</keyword>
<dbReference type="InterPro" id="IPR055348">
    <property type="entry name" value="DctQ"/>
</dbReference>
<evidence type="ECO:0000259" key="10">
    <source>
        <dbReference type="Pfam" id="PF04290"/>
    </source>
</evidence>
<accession>A0A1G9SEQ9</accession>
<gene>
    <name evidence="11" type="ORF">SAMN04488692_12816</name>
</gene>
<organism evidence="11 12">
    <name type="scientific">Halarsenatibacter silvermanii</name>
    <dbReference type="NCBI Taxonomy" id="321763"/>
    <lineage>
        <taxon>Bacteria</taxon>
        <taxon>Bacillati</taxon>
        <taxon>Bacillota</taxon>
        <taxon>Clostridia</taxon>
        <taxon>Halanaerobiales</taxon>
        <taxon>Halarsenatibacteraceae</taxon>
        <taxon>Halarsenatibacter</taxon>
    </lineage>
</organism>
<evidence type="ECO:0000256" key="6">
    <source>
        <dbReference type="ARBA" id="ARBA00022989"/>
    </source>
</evidence>
<dbReference type="STRING" id="321763.SAMN04488692_12816"/>
<evidence type="ECO:0000313" key="12">
    <source>
        <dbReference type="Proteomes" id="UP000199476"/>
    </source>
</evidence>
<keyword evidence="12" id="KW-1185">Reference proteome</keyword>
<evidence type="ECO:0000256" key="5">
    <source>
        <dbReference type="ARBA" id="ARBA00022692"/>
    </source>
</evidence>
<dbReference type="GO" id="GO:0005886">
    <property type="term" value="C:plasma membrane"/>
    <property type="evidence" value="ECO:0007669"/>
    <property type="project" value="UniProtKB-SubCell"/>
</dbReference>
<dbReference type="GO" id="GO:0022857">
    <property type="term" value="F:transmembrane transporter activity"/>
    <property type="evidence" value="ECO:0007669"/>
    <property type="project" value="TreeGrafter"/>
</dbReference>
<evidence type="ECO:0000256" key="9">
    <source>
        <dbReference type="SAM" id="Phobius"/>
    </source>
</evidence>
<evidence type="ECO:0000256" key="7">
    <source>
        <dbReference type="ARBA" id="ARBA00023136"/>
    </source>
</evidence>
<comment type="similarity">
    <text evidence="8">Belongs to the TRAP transporter small permease family.</text>
</comment>
<dbReference type="PANTHER" id="PTHR35011:SF2">
    <property type="entry name" value="2,3-DIKETO-L-GULONATE TRAP TRANSPORTER SMALL PERMEASE PROTEIN YIAM"/>
    <property type="match status" value="1"/>
</dbReference>
<evidence type="ECO:0000313" key="11">
    <source>
        <dbReference type="EMBL" id="SDM33882.1"/>
    </source>
</evidence>
<dbReference type="PANTHER" id="PTHR35011">
    <property type="entry name" value="2,3-DIKETO-L-GULONATE TRAP TRANSPORTER SMALL PERMEASE PROTEIN YIAM"/>
    <property type="match status" value="1"/>
</dbReference>
<feature type="transmembrane region" description="Helical" evidence="9">
    <location>
        <begin position="52"/>
        <end position="70"/>
    </location>
</feature>
<protein>
    <submittedName>
        <fullName evidence="11">TRAP-type C4-dicarboxylate transport system, small permease component</fullName>
    </submittedName>
</protein>
<feature type="transmembrane region" description="Helical" evidence="9">
    <location>
        <begin position="20"/>
        <end position="40"/>
    </location>
</feature>
<keyword evidence="3" id="KW-1003">Cell membrane</keyword>
<feature type="transmembrane region" description="Helical" evidence="9">
    <location>
        <begin position="135"/>
        <end position="157"/>
    </location>
</feature>
<dbReference type="Proteomes" id="UP000199476">
    <property type="component" value="Unassembled WGS sequence"/>
</dbReference>
<keyword evidence="7 9" id="KW-0472">Membrane</keyword>
<dbReference type="InterPro" id="IPR007387">
    <property type="entry name" value="TRAP_DctQ"/>
</dbReference>
<keyword evidence="5 9" id="KW-0812">Transmembrane</keyword>
<sequence length="169" mass="19558">MKIYFKFLDGLGWVMEKLLIILMIAMVGVVFANIVLRFVGRPIRWADEVARLVFVWIAFIGMYVGFRRKVHPSFTLLVKIINNKSTKAGKFFKLLIQLSIFFFLAIITYGGYLYIDQAWIQTTAVLRISVGWKYMAAPVGGILMLLEVLRNIMLLFTKEKAEFGQKMFK</sequence>
<evidence type="ECO:0000256" key="2">
    <source>
        <dbReference type="ARBA" id="ARBA00022448"/>
    </source>
</evidence>
<feature type="domain" description="Tripartite ATP-independent periplasmic transporters DctQ component" evidence="10">
    <location>
        <begin position="26"/>
        <end position="156"/>
    </location>
</feature>
<dbReference type="AlphaFoldDB" id="A0A1G9SEQ9"/>
<evidence type="ECO:0000256" key="1">
    <source>
        <dbReference type="ARBA" id="ARBA00004429"/>
    </source>
</evidence>
<proteinExistence type="inferred from homology"/>
<reference evidence="11 12" key="1">
    <citation type="submission" date="2016-10" db="EMBL/GenBank/DDBJ databases">
        <authorList>
            <person name="de Groot N.N."/>
        </authorList>
    </citation>
    <scope>NUCLEOTIDE SEQUENCE [LARGE SCALE GENOMIC DNA]</scope>
    <source>
        <strain evidence="11 12">SLAS-1</strain>
    </source>
</reference>
<dbReference type="Pfam" id="PF04290">
    <property type="entry name" value="DctQ"/>
    <property type="match status" value="1"/>
</dbReference>
<dbReference type="EMBL" id="FNGO01000028">
    <property type="protein sequence ID" value="SDM33882.1"/>
    <property type="molecule type" value="Genomic_DNA"/>
</dbReference>
<dbReference type="GO" id="GO:0015740">
    <property type="term" value="P:C4-dicarboxylate transport"/>
    <property type="evidence" value="ECO:0007669"/>
    <property type="project" value="TreeGrafter"/>
</dbReference>
<evidence type="ECO:0000256" key="8">
    <source>
        <dbReference type="ARBA" id="ARBA00038436"/>
    </source>
</evidence>
<evidence type="ECO:0000256" key="3">
    <source>
        <dbReference type="ARBA" id="ARBA00022475"/>
    </source>
</evidence>
<comment type="subcellular location">
    <subcellularLocation>
        <location evidence="1">Cell inner membrane</location>
        <topology evidence="1">Multi-pass membrane protein</topology>
    </subcellularLocation>
</comment>
<evidence type="ECO:0000256" key="4">
    <source>
        <dbReference type="ARBA" id="ARBA00022519"/>
    </source>
</evidence>
<feature type="transmembrane region" description="Helical" evidence="9">
    <location>
        <begin position="91"/>
        <end position="115"/>
    </location>
</feature>
<keyword evidence="2" id="KW-0813">Transport</keyword>
<name>A0A1G9SEQ9_9FIRM</name>